<evidence type="ECO:0000256" key="2">
    <source>
        <dbReference type="SAM" id="Phobius"/>
    </source>
</evidence>
<feature type="transmembrane region" description="Helical" evidence="2">
    <location>
        <begin position="27"/>
        <end position="49"/>
    </location>
</feature>
<reference evidence="3 4" key="1">
    <citation type="submission" date="2024-04" db="EMBL/GenBank/DDBJ databases">
        <title>Complete genome sequence of Nguyenibacter vanlangesis HBCM-1154, a strain capable of nitrogen fixation, IAA production, and phosphorus solubilization isolated from sugarcane soil.</title>
        <authorList>
            <person name="MY HANH P."/>
        </authorList>
    </citation>
    <scope>NUCLEOTIDE SEQUENCE [LARGE SCALE GENOMIC DNA]</scope>
    <source>
        <strain evidence="3 4">HBCM 1154</strain>
    </source>
</reference>
<feature type="region of interest" description="Disordered" evidence="1">
    <location>
        <begin position="198"/>
        <end position="255"/>
    </location>
</feature>
<protein>
    <submittedName>
        <fullName evidence="3">Uncharacterized protein</fullName>
    </submittedName>
</protein>
<feature type="transmembrane region" description="Helical" evidence="2">
    <location>
        <begin position="69"/>
        <end position="88"/>
    </location>
</feature>
<keyword evidence="2" id="KW-1133">Transmembrane helix</keyword>
<name>A0ABZ3D405_9PROT</name>
<feature type="compositionally biased region" description="Low complexity" evidence="1">
    <location>
        <begin position="211"/>
        <end position="228"/>
    </location>
</feature>
<keyword evidence="2" id="KW-0472">Membrane</keyword>
<organism evidence="3 4">
    <name type="scientific">Nguyenibacter vanlangensis</name>
    <dbReference type="NCBI Taxonomy" id="1216886"/>
    <lineage>
        <taxon>Bacteria</taxon>
        <taxon>Pseudomonadati</taxon>
        <taxon>Pseudomonadota</taxon>
        <taxon>Alphaproteobacteria</taxon>
        <taxon>Acetobacterales</taxon>
        <taxon>Acetobacteraceae</taxon>
        <taxon>Nguyenibacter</taxon>
    </lineage>
</organism>
<evidence type="ECO:0000313" key="3">
    <source>
        <dbReference type="EMBL" id="XAE42286.1"/>
    </source>
</evidence>
<sequence length="284" mass="29850">MTGMARPDLPSPVSALGAALRVYGSRAFVTGNPGLLATALYLVQMPVWIGRLRRHPPGVMPDIGQSGHFNPIFLAGMFGIGAVGFHCMRQIRNPLAATVPGLVDAERRAALLVIFLLCAALVLPLVLAGVPAPGAAAFVTLAALGVGGQGERGERAWVKGVRGEPTSTTSARSARCGRIASTASRSAATGTARMTIGQRAARASGPAVTPAIGAASSGGRAGSWTSRRQWARRWTAISRPKAPKPINPTWGGRGAGKWGSMNGAFFEPRRRWYPDRVNRRRRSG</sequence>
<dbReference type="Proteomes" id="UP001449795">
    <property type="component" value="Chromosome"/>
</dbReference>
<evidence type="ECO:0000313" key="4">
    <source>
        <dbReference type="Proteomes" id="UP001449795"/>
    </source>
</evidence>
<dbReference type="RefSeq" id="WP_342628058.1">
    <property type="nucleotide sequence ID" value="NZ_CP152276.1"/>
</dbReference>
<evidence type="ECO:0000256" key="1">
    <source>
        <dbReference type="SAM" id="MobiDB-lite"/>
    </source>
</evidence>
<dbReference type="EMBL" id="CP152276">
    <property type="protein sequence ID" value="XAE42286.1"/>
    <property type="molecule type" value="Genomic_DNA"/>
</dbReference>
<keyword evidence="2" id="KW-0812">Transmembrane</keyword>
<feature type="transmembrane region" description="Helical" evidence="2">
    <location>
        <begin position="109"/>
        <end position="130"/>
    </location>
</feature>
<keyword evidence="4" id="KW-1185">Reference proteome</keyword>
<proteinExistence type="predicted"/>
<gene>
    <name evidence="3" type="ORF">AAC691_18815</name>
</gene>
<accession>A0ABZ3D405</accession>